<dbReference type="Proteomes" id="UP000236151">
    <property type="component" value="Unassembled WGS sequence"/>
</dbReference>
<evidence type="ECO:0000256" key="2">
    <source>
        <dbReference type="ARBA" id="ARBA00022829"/>
    </source>
</evidence>
<dbReference type="AlphaFoldDB" id="A0A2K2FNI3"/>
<reference evidence="5" key="1">
    <citation type="submission" date="2017-06" db="EMBL/GenBank/DDBJ databases">
        <title>Investigating the central metabolism of Clostridium thermosuccinogenes.</title>
        <authorList>
            <person name="Koendjbiharie J.G."/>
            <person name="Van Kranenburg R."/>
            <person name="Vriesendorp B."/>
        </authorList>
    </citation>
    <scope>NUCLEOTIDE SEQUENCE [LARGE SCALE GENOMIC DNA]</scope>
    <source>
        <strain evidence="5">DSM 5806</strain>
    </source>
</reference>
<feature type="domain" description="ParB-like N-terminal" evidence="3">
    <location>
        <begin position="51"/>
        <end position="141"/>
    </location>
</feature>
<dbReference type="InterPro" id="IPR041468">
    <property type="entry name" value="HTH_ParB/Spo0J"/>
</dbReference>
<dbReference type="Pfam" id="PF17762">
    <property type="entry name" value="HTH_ParB"/>
    <property type="match status" value="1"/>
</dbReference>
<dbReference type="OrthoDB" id="9802051at2"/>
<dbReference type="InterPro" id="IPR004437">
    <property type="entry name" value="ParB/RepB/Spo0J"/>
</dbReference>
<dbReference type="SMART" id="SM00470">
    <property type="entry name" value="ParB"/>
    <property type="match status" value="1"/>
</dbReference>
<dbReference type="Gene3D" id="3.90.1530.30">
    <property type="match status" value="1"/>
</dbReference>
<evidence type="ECO:0000259" key="3">
    <source>
        <dbReference type="SMART" id="SM00470"/>
    </source>
</evidence>
<protein>
    <submittedName>
        <fullName evidence="4">Chromosome partitioning protein ParB</fullName>
    </submittedName>
</protein>
<evidence type="ECO:0000256" key="1">
    <source>
        <dbReference type="ARBA" id="ARBA00006295"/>
    </source>
</evidence>
<organism evidence="4 5">
    <name type="scientific">Clostridium thermosuccinogenes</name>
    <dbReference type="NCBI Taxonomy" id="84032"/>
    <lineage>
        <taxon>Bacteria</taxon>
        <taxon>Bacillati</taxon>
        <taxon>Bacillota</taxon>
        <taxon>Clostridia</taxon>
        <taxon>Eubacteriales</taxon>
        <taxon>Clostridiaceae</taxon>
        <taxon>Clostridium</taxon>
    </lineage>
</organism>
<dbReference type="SUPFAM" id="SSF110849">
    <property type="entry name" value="ParB/Sulfiredoxin"/>
    <property type="match status" value="1"/>
</dbReference>
<dbReference type="EMBL" id="NIOJ01000012">
    <property type="protein sequence ID" value="PNU00342.1"/>
    <property type="molecule type" value="Genomic_DNA"/>
</dbReference>
<dbReference type="InterPro" id="IPR003115">
    <property type="entry name" value="ParB_N"/>
</dbReference>
<proteinExistence type="inferred from homology"/>
<dbReference type="PANTHER" id="PTHR33375">
    <property type="entry name" value="CHROMOSOME-PARTITIONING PROTEIN PARB-RELATED"/>
    <property type="match status" value="1"/>
</dbReference>
<dbReference type="Pfam" id="PF02195">
    <property type="entry name" value="ParB_N"/>
    <property type="match status" value="1"/>
</dbReference>
<gene>
    <name evidence="4" type="ORF">CDQ84_06565</name>
</gene>
<keyword evidence="2" id="KW-0159">Chromosome partition</keyword>
<dbReference type="GO" id="GO:0007059">
    <property type="term" value="P:chromosome segregation"/>
    <property type="evidence" value="ECO:0007669"/>
    <property type="project" value="UniProtKB-KW"/>
</dbReference>
<dbReference type="GO" id="GO:0005694">
    <property type="term" value="C:chromosome"/>
    <property type="evidence" value="ECO:0007669"/>
    <property type="project" value="TreeGrafter"/>
</dbReference>
<evidence type="ECO:0000313" key="5">
    <source>
        <dbReference type="Proteomes" id="UP000236151"/>
    </source>
</evidence>
<comment type="caution">
    <text evidence="4">The sequence shown here is derived from an EMBL/GenBank/DDBJ whole genome shotgun (WGS) entry which is preliminary data.</text>
</comment>
<dbReference type="KEGG" id="cthd:CDO33_14020"/>
<dbReference type="GO" id="GO:0003677">
    <property type="term" value="F:DNA binding"/>
    <property type="evidence" value="ECO:0007669"/>
    <property type="project" value="InterPro"/>
</dbReference>
<dbReference type="Gene3D" id="1.10.10.2830">
    <property type="match status" value="1"/>
</dbReference>
<accession>A0A2K2FNI3</accession>
<evidence type="ECO:0000313" key="4">
    <source>
        <dbReference type="EMBL" id="PNU00342.1"/>
    </source>
</evidence>
<dbReference type="PANTHER" id="PTHR33375:SF1">
    <property type="entry name" value="CHROMOSOME-PARTITIONING PROTEIN PARB-RELATED"/>
    <property type="match status" value="1"/>
</dbReference>
<dbReference type="InterPro" id="IPR050336">
    <property type="entry name" value="Chromosome_partition/occlusion"/>
</dbReference>
<comment type="similarity">
    <text evidence="1">Belongs to the ParB family.</text>
</comment>
<dbReference type="InterPro" id="IPR036086">
    <property type="entry name" value="ParB/Sulfiredoxin_sf"/>
</dbReference>
<dbReference type="CDD" id="cd16407">
    <property type="entry name" value="ParB_N_like"/>
    <property type="match status" value="1"/>
</dbReference>
<sequence length="327" mass="38152">MVLLLKPIRPLQRRCRTLAKSNPRDSIKLTSVDDLFSTEESRVDSQREKVLDIPLSEISDFPNHPFKVKADEAMLEMADSIKQYGVLVPGLVRPKADGGYEMVAGHRRKKASELAGRETMPCIVRNLDDDEATIIMVDSNLQRENILPSEKAFAYKMKLEAMNRQGQRTDLTFSQLGKKLNSYEELADKSGESRNQIYRYIRLTELIPSILEMVDDKRIAFNPAVEISYLTENEQQDLYKTMQSEDCTPSLSQAQRMKRLSQDGRLNIDVIFSILTEEKPNQKEKFHIQRERIDRFFPKNFTEKQKEDLIVQLLESWYKKRQREQER</sequence>
<dbReference type="SUPFAM" id="SSF109709">
    <property type="entry name" value="KorB DNA-binding domain-like"/>
    <property type="match status" value="1"/>
</dbReference>
<keyword evidence="5" id="KW-1185">Reference proteome</keyword>
<dbReference type="NCBIfam" id="TIGR00180">
    <property type="entry name" value="parB_part"/>
    <property type="match status" value="1"/>
</dbReference>
<name>A0A2K2FNI3_9CLOT</name>